<sequence length="255" mass="29196">MLKAELLCRDARRQEVQSYLKKSHATKKHISKTVELLTNWAKDSKKNKADNWQALSAYTTPKIKGVSALNGAGIKSAFRDFLSPQQEHRCCYCRRLLLSHGSAKPIEHILPRQTFPQFSLYYWNLSICCADCNRKKGDHAWGNISPTDLAYPRPTDFEDFFHPRFHEYNSHVRFFRIETNGTAFSIYRGITPQGKHLCLNLLRFISAKEALCTTNPVIAPALIKLDSFLDKAEDLNLTSVSRFINTLNDSLEESI</sequence>
<proteinExistence type="predicted"/>
<name>A0A854XA85_PSEFL</name>
<reference evidence="1 2" key="2">
    <citation type="submission" date="2017-10" db="EMBL/GenBank/DDBJ databases">
        <title>Rhizosphere-associated Pseudomonas modulate jasmonic acid/salicylic acid antagonism to induce systemic resistance to herbivores at the cost of susceptibility to pathogens.</title>
        <authorList>
            <person name="Haney C.H."/>
            <person name="Wiesmann C.L."/>
            <person name="Shapiro L.R."/>
            <person name="O'Sullivan L.R."/>
            <person name="Khorasani S."/>
            <person name="Melnyk R.A."/>
            <person name="Xiao L."/>
            <person name="Bush J."/>
            <person name="Carrillo J."/>
            <person name="Pierce N.E."/>
            <person name="Ausubel F.M."/>
        </authorList>
    </citation>
    <scope>NUCLEOTIDE SEQUENCE [LARGE SCALE GENOMIC DNA]</scope>
    <source>
        <strain evidence="1 2">CH229</strain>
    </source>
</reference>
<dbReference type="Gene3D" id="1.10.30.50">
    <property type="match status" value="1"/>
</dbReference>
<gene>
    <name evidence="1" type="ORF">CP335_05740</name>
</gene>
<dbReference type="RefSeq" id="WP_096795289.1">
    <property type="nucleotide sequence ID" value="NZ_NXHE01000005.1"/>
</dbReference>
<dbReference type="Proteomes" id="UP000218643">
    <property type="component" value="Unassembled WGS sequence"/>
</dbReference>
<dbReference type="EMBL" id="NXHE01000005">
    <property type="protein sequence ID" value="PCM50463.1"/>
    <property type="molecule type" value="Genomic_DNA"/>
</dbReference>
<protein>
    <recommendedName>
        <fullName evidence="3">TIGR02646 family protein</fullName>
    </recommendedName>
</protein>
<evidence type="ECO:0008006" key="3">
    <source>
        <dbReference type="Google" id="ProtNLM"/>
    </source>
</evidence>
<reference evidence="1 2" key="1">
    <citation type="submission" date="2017-09" db="EMBL/GenBank/DDBJ databases">
        <authorList>
            <person name="Haney C."/>
            <person name="Melnyk R."/>
        </authorList>
    </citation>
    <scope>NUCLEOTIDE SEQUENCE [LARGE SCALE GENOMIC DNA]</scope>
    <source>
        <strain evidence="1 2">CH229</strain>
    </source>
</reference>
<evidence type="ECO:0000313" key="1">
    <source>
        <dbReference type="EMBL" id="PCM50463.1"/>
    </source>
</evidence>
<dbReference type="AlphaFoldDB" id="A0A854XA85"/>
<organism evidence="1 2">
    <name type="scientific">Pseudomonas fluorescens</name>
    <dbReference type="NCBI Taxonomy" id="294"/>
    <lineage>
        <taxon>Bacteria</taxon>
        <taxon>Pseudomonadati</taxon>
        <taxon>Pseudomonadota</taxon>
        <taxon>Gammaproteobacteria</taxon>
        <taxon>Pseudomonadales</taxon>
        <taxon>Pseudomonadaceae</taxon>
        <taxon>Pseudomonas</taxon>
    </lineage>
</organism>
<accession>A0A854XA85</accession>
<evidence type="ECO:0000313" key="2">
    <source>
        <dbReference type="Proteomes" id="UP000218643"/>
    </source>
</evidence>
<comment type="caution">
    <text evidence="1">The sequence shown here is derived from an EMBL/GenBank/DDBJ whole genome shotgun (WGS) entry which is preliminary data.</text>
</comment>